<feature type="region of interest" description="Disordered" evidence="1">
    <location>
        <begin position="252"/>
        <end position="275"/>
    </location>
</feature>
<dbReference type="AlphaFoldDB" id="A0A0F4GN52"/>
<proteinExistence type="predicted"/>
<protein>
    <submittedName>
        <fullName evidence="2">Uncharacterized protein</fullName>
    </submittedName>
</protein>
<accession>A0A0F4GN52</accession>
<keyword evidence="3" id="KW-1185">Reference proteome</keyword>
<feature type="region of interest" description="Disordered" evidence="1">
    <location>
        <begin position="198"/>
        <end position="225"/>
    </location>
</feature>
<name>A0A0F4GN52_9PEZI</name>
<gene>
    <name evidence="2" type="ORF">TI39_contig411g00002</name>
</gene>
<dbReference type="OrthoDB" id="3854292at2759"/>
<comment type="caution">
    <text evidence="2">The sequence shown here is derived from an EMBL/GenBank/DDBJ whole genome shotgun (WGS) entry which is preliminary data.</text>
</comment>
<evidence type="ECO:0000313" key="2">
    <source>
        <dbReference type="EMBL" id="KJX98477.1"/>
    </source>
</evidence>
<sequence>MASQHHFADRLRNQLNEANARNLELQALLAHKDDLLAASSHRLQSAHSALPPQNHSLLHQQLQHALEAAKSSDQRLQDSCARFDQAELGWKAQIKGLQIQIDERNNVLAEAAEQLAQKGSGSDASSVKAELKKVKLELERTRTYAAGLKKQFEVEKRENSKSRRFPAAAVGKGAEVDQDDDEVVPDAVRIKMEAAARAAASQEGPVPAEAALPASLNERTTPSTRRASISMPVDALYPMCMHRQAPLTTRLTKNAPGKAGSIRPPPPPPASVPLNLKSPVLAIRSQSNAKSALGMSSLSSPTSQSSQPSPTQPKRKRMVSPDADFEDDSPPTPPNSLSTVPKRRRTSSRYSNSSVSSASIAKAALKELKKTFKFKASTGYDSDDIVSYHTSQDLSDNCAELWDQILDLVNAWEASRGTEWRDDICIKYRREDIDSGKVRKPCVSTRLLRKGGGLTWRAGDEDAKWACERCVRSDKPCFAWDGEEFWLLPLHEEDRKFEVKKDLEIRTWLNVE</sequence>
<evidence type="ECO:0000256" key="1">
    <source>
        <dbReference type="SAM" id="MobiDB-lite"/>
    </source>
</evidence>
<evidence type="ECO:0000313" key="3">
    <source>
        <dbReference type="Proteomes" id="UP000033647"/>
    </source>
</evidence>
<dbReference type="Proteomes" id="UP000033647">
    <property type="component" value="Unassembled WGS sequence"/>
</dbReference>
<feature type="region of interest" description="Disordered" evidence="1">
    <location>
        <begin position="289"/>
        <end position="353"/>
    </location>
</feature>
<reference evidence="2 3" key="1">
    <citation type="submission" date="2015-03" db="EMBL/GenBank/DDBJ databases">
        <title>RNA-seq based gene annotation and comparative genomics of four Zymoseptoria species reveal species-specific pathogenicity related genes and transposable element activity.</title>
        <authorList>
            <person name="Grandaubert J."/>
            <person name="Bhattacharyya A."/>
            <person name="Stukenbrock E.H."/>
        </authorList>
    </citation>
    <scope>NUCLEOTIDE SEQUENCE [LARGE SCALE GENOMIC DNA]</scope>
    <source>
        <strain evidence="2 3">Zb18110</strain>
    </source>
</reference>
<organism evidence="2 3">
    <name type="scientific">Zymoseptoria brevis</name>
    <dbReference type="NCBI Taxonomy" id="1047168"/>
    <lineage>
        <taxon>Eukaryota</taxon>
        <taxon>Fungi</taxon>
        <taxon>Dikarya</taxon>
        <taxon>Ascomycota</taxon>
        <taxon>Pezizomycotina</taxon>
        <taxon>Dothideomycetes</taxon>
        <taxon>Dothideomycetidae</taxon>
        <taxon>Mycosphaerellales</taxon>
        <taxon>Mycosphaerellaceae</taxon>
        <taxon>Zymoseptoria</taxon>
    </lineage>
</organism>
<feature type="compositionally biased region" description="Low complexity" evidence="1">
    <location>
        <begin position="296"/>
        <end position="309"/>
    </location>
</feature>
<dbReference type="EMBL" id="LAFY01000403">
    <property type="protein sequence ID" value="KJX98477.1"/>
    <property type="molecule type" value="Genomic_DNA"/>
</dbReference>